<dbReference type="OrthoDB" id="287932at2"/>
<sequence>MKIIQATFYIKNEKREDFLKDVLPLIQSARLEEGCLKYHLYESIEEKNQFVMVENWENQEAINRHNENPLLKQLFANLKEYVEKPTDLTISNKED</sequence>
<comment type="caution">
    <text evidence="2">The sequence shown here is derived from an EMBL/GenBank/DDBJ whole genome shotgun (WGS) entry which is preliminary data.</text>
</comment>
<dbReference type="EMBL" id="AJAK01000017">
    <property type="protein sequence ID" value="EOH76877.1"/>
    <property type="molecule type" value="Genomic_DNA"/>
</dbReference>
<dbReference type="PATRIC" id="fig|1158601.3.peg.2517"/>
<dbReference type="Gene3D" id="3.30.70.100">
    <property type="match status" value="1"/>
</dbReference>
<reference evidence="2 4" key="1">
    <citation type="submission" date="2013-02" db="EMBL/GenBank/DDBJ databases">
        <title>The Genome Sequence of Enterococcus malodoratus ATCC_43197.</title>
        <authorList>
            <consortium name="The Broad Institute Genome Sequencing Platform"/>
            <consortium name="The Broad Institute Genome Sequencing Center for Infectious Disease"/>
            <person name="Earl A.M."/>
            <person name="Gilmore M.S."/>
            <person name="Lebreton F."/>
            <person name="Walker B."/>
            <person name="Young S.K."/>
            <person name="Zeng Q."/>
            <person name="Gargeya S."/>
            <person name="Fitzgerald M."/>
            <person name="Haas B."/>
            <person name="Abouelleil A."/>
            <person name="Alvarado L."/>
            <person name="Arachchi H.M."/>
            <person name="Berlin A.M."/>
            <person name="Chapman S.B."/>
            <person name="Dewar J."/>
            <person name="Goldberg J."/>
            <person name="Griggs A."/>
            <person name="Gujja S."/>
            <person name="Hansen M."/>
            <person name="Howarth C."/>
            <person name="Imamovic A."/>
            <person name="Larimer J."/>
            <person name="McCowan C."/>
            <person name="Murphy C."/>
            <person name="Neiman D."/>
            <person name="Pearson M."/>
            <person name="Priest M."/>
            <person name="Roberts A."/>
            <person name="Saif S."/>
            <person name="Shea T."/>
            <person name="Sisk P."/>
            <person name="Sykes S."/>
            <person name="Wortman J."/>
            <person name="Nusbaum C."/>
            <person name="Birren B."/>
        </authorList>
    </citation>
    <scope>NUCLEOTIDE SEQUENCE [LARGE SCALE GENOMIC DNA]</scope>
    <source>
        <strain evidence="2 4">ATCC 43197</strain>
    </source>
</reference>
<protein>
    <recommendedName>
        <fullName evidence="1">ABM domain-containing protein</fullName>
    </recommendedName>
</protein>
<evidence type="ECO:0000259" key="1">
    <source>
        <dbReference type="PROSITE" id="PS51725"/>
    </source>
</evidence>
<dbReference type="Proteomes" id="UP000013783">
    <property type="component" value="Unassembled WGS sequence"/>
</dbReference>
<dbReference type="InterPro" id="IPR011008">
    <property type="entry name" value="Dimeric_a/b-barrel"/>
</dbReference>
<evidence type="ECO:0000313" key="5">
    <source>
        <dbReference type="Proteomes" id="UP000014148"/>
    </source>
</evidence>
<accession>R2NXZ6</accession>
<dbReference type="PANTHER" id="PTHR33336">
    <property type="entry name" value="QUINOL MONOOXYGENASE YGIN-RELATED"/>
    <property type="match status" value="1"/>
</dbReference>
<dbReference type="GO" id="GO:0003824">
    <property type="term" value="F:catalytic activity"/>
    <property type="evidence" value="ECO:0007669"/>
    <property type="project" value="TreeGrafter"/>
</dbReference>
<dbReference type="AlphaFoldDB" id="R2NXZ6"/>
<organism evidence="2 4">
    <name type="scientific">Enterococcus malodoratus ATCC 43197</name>
    <dbReference type="NCBI Taxonomy" id="1158601"/>
    <lineage>
        <taxon>Bacteria</taxon>
        <taxon>Bacillati</taxon>
        <taxon>Bacillota</taxon>
        <taxon>Bacilli</taxon>
        <taxon>Lactobacillales</taxon>
        <taxon>Enterococcaceae</taxon>
        <taxon>Enterococcus</taxon>
    </lineage>
</organism>
<evidence type="ECO:0000313" key="2">
    <source>
        <dbReference type="EMBL" id="EOH76877.1"/>
    </source>
</evidence>
<dbReference type="RefSeq" id="WP_010741367.1">
    <property type="nucleotide sequence ID" value="NZ_KB946250.1"/>
</dbReference>
<dbReference type="EMBL" id="ASWA01000005">
    <property type="protein sequence ID" value="EOT63422.1"/>
    <property type="molecule type" value="Genomic_DNA"/>
</dbReference>
<dbReference type="Proteomes" id="UP000014148">
    <property type="component" value="Unassembled WGS sequence"/>
</dbReference>
<dbReference type="InterPro" id="IPR007138">
    <property type="entry name" value="ABM_dom"/>
</dbReference>
<proteinExistence type="predicted"/>
<dbReference type="STRING" id="71451.RV07_GL003541"/>
<dbReference type="SUPFAM" id="SSF54909">
    <property type="entry name" value="Dimeric alpha+beta barrel"/>
    <property type="match status" value="1"/>
</dbReference>
<evidence type="ECO:0000313" key="4">
    <source>
        <dbReference type="Proteomes" id="UP000013783"/>
    </source>
</evidence>
<dbReference type="eggNOG" id="COG1359">
    <property type="taxonomic scope" value="Bacteria"/>
</dbReference>
<dbReference type="PANTHER" id="PTHR33336:SF3">
    <property type="entry name" value="ABM DOMAIN-CONTAINING PROTEIN"/>
    <property type="match status" value="1"/>
</dbReference>
<name>R2NXZ6_9ENTE</name>
<reference evidence="3 5" key="2">
    <citation type="submission" date="2013-03" db="EMBL/GenBank/DDBJ databases">
        <title>The Genome Sequence of Enterococcus malodoratus ATCC_43197 (PacBio/Illumina hybrid assembly).</title>
        <authorList>
            <consortium name="The Broad Institute Genomics Platform"/>
            <consortium name="The Broad Institute Genome Sequencing Center for Infectious Disease"/>
            <person name="Earl A."/>
            <person name="Russ C."/>
            <person name="Gilmore M."/>
            <person name="Surin D."/>
            <person name="Walker B."/>
            <person name="Young S."/>
            <person name="Zeng Q."/>
            <person name="Gargeya S."/>
            <person name="Fitzgerald M."/>
            <person name="Haas B."/>
            <person name="Abouelleil A."/>
            <person name="Allen A.W."/>
            <person name="Alvarado L."/>
            <person name="Arachchi H.M."/>
            <person name="Berlin A.M."/>
            <person name="Chapman S.B."/>
            <person name="Gainer-Dewar J."/>
            <person name="Goldberg J."/>
            <person name="Griggs A."/>
            <person name="Gujja S."/>
            <person name="Hansen M."/>
            <person name="Howarth C."/>
            <person name="Imamovic A."/>
            <person name="Ireland A."/>
            <person name="Larimer J."/>
            <person name="McCowan C."/>
            <person name="Murphy C."/>
            <person name="Pearson M."/>
            <person name="Poon T.W."/>
            <person name="Priest M."/>
            <person name="Roberts A."/>
            <person name="Saif S."/>
            <person name="Shea T."/>
            <person name="Sisk P."/>
            <person name="Sykes S."/>
            <person name="Wortman J."/>
            <person name="Nusbaum C."/>
            <person name="Birren B."/>
        </authorList>
    </citation>
    <scope>NUCLEOTIDE SEQUENCE [LARGE SCALE GENOMIC DNA]</scope>
    <source>
        <strain evidence="3 5">ATCC 43197</strain>
    </source>
</reference>
<gene>
    <name evidence="3" type="ORF">I585_04252</name>
    <name evidence="2" type="ORF">UAI_02552</name>
</gene>
<dbReference type="GeneID" id="79786905"/>
<evidence type="ECO:0000313" key="3">
    <source>
        <dbReference type="EMBL" id="EOT63422.1"/>
    </source>
</evidence>
<dbReference type="Pfam" id="PF03992">
    <property type="entry name" value="ABM"/>
    <property type="match status" value="1"/>
</dbReference>
<dbReference type="PROSITE" id="PS51725">
    <property type="entry name" value="ABM"/>
    <property type="match status" value="1"/>
</dbReference>
<keyword evidence="5" id="KW-1185">Reference proteome</keyword>
<feature type="domain" description="ABM" evidence="1">
    <location>
        <begin position="2"/>
        <end position="91"/>
    </location>
</feature>
<dbReference type="InterPro" id="IPR050744">
    <property type="entry name" value="AI-2_Isomerase_LsrG"/>
</dbReference>